<accession>A0AAU9CYS9</accession>
<dbReference type="AlphaFoldDB" id="A0AAU9CYS9"/>
<dbReference type="InterPro" id="IPR025381">
    <property type="entry name" value="DUF4296"/>
</dbReference>
<feature type="coiled-coil region" evidence="1">
    <location>
        <begin position="134"/>
        <end position="161"/>
    </location>
</feature>
<protein>
    <recommendedName>
        <fullName evidence="2">DUF4296 domain-containing protein</fullName>
    </recommendedName>
</protein>
<organism evidence="3 4">
    <name type="scientific">Fulvitalea axinellae</name>
    <dbReference type="NCBI Taxonomy" id="1182444"/>
    <lineage>
        <taxon>Bacteria</taxon>
        <taxon>Pseudomonadati</taxon>
        <taxon>Bacteroidota</taxon>
        <taxon>Cytophagia</taxon>
        <taxon>Cytophagales</taxon>
        <taxon>Persicobacteraceae</taxon>
        <taxon>Fulvitalea</taxon>
    </lineage>
</organism>
<gene>
    <name evidence="3" type="ORF">FUAX_12450</name>
</gene>
<keyword evidence="4" id="KW-1185">Reference proteome</keyword>
<feature type="domain" description="DUF4296" evidence="2">
    <location>
        <begin position="40"/>
        <end position="124"/>
    </location>
</feature>
<evidence type="ECO:0000313" key="4">
    <source>
        <dbReference type="Proteomes" id="UP001348817"/>
    </source>
</evidence>
<dbReference type="Proteomes" id="UP001348817">
    <property type="component" value="Chromosome"/>
</dbReference>
<reference evidence="3 4" key="1">
    <citation type="submission" date="2021-12" db="EMBL/GenBank/DDBJ databases">
        <title>Genome sequencing of bacteria with rrn-lacking chromosome and rrn-plasmid.</title>
        <authorList>
            <person name="Anda M."/>
            <person name="Iwasaki W."/>
        </authorList>
    </citation>
    <scope>NUCLEOTIDE SEQUENCE [LARGE SCALE GENOMIC DNA]</scope>
    <source>
        <strain evidence="3 4">DSM 100852</strain>
    </source>
</reference>
<evidence type="ECO:0000259" key="2">
    <source>
        <dbReference type="Pfam" id="PF14129"/>
    </source>
</evidence>
<sequence>MQGFSSFQAYFSFLSVKKTLLTYLLALVAFSSCQTGGKKPKGLLPPEKMVPVLADIYLYEAKVYYMNLSRDSAKNLFATIKPGIFARDGVDSTAFNASISYYTEHPKEFSKIYKQLFDTIQSRKATWEAEEQRKKAFKDSVDQAREAEEQLKANADSLRLQQLDSLPLDSLAIDTLSAKIQLPDSLKKGNKPADSLLIEDKGRK</sequence>
<keyword evidence="1" id="KW-0175">Coiled coil</keyword>
<name>A0AAU9CYS9_9BACT</name>
<proteinExistence type="predicted"/>
<evidence type="ECO:0000313" key="3">
    <source>
        <dbReference type="EMBL" id="BDD08813.1"/>
    </source>
</evidence>
<dbReference type="EMBL" id="AP025314">
    <property type="protein sequence ID" value="BDD08813.1"/>
    <property type="molecule type" value="Genomic_DNA"/>
</dbReference>
<evidence type="ECO:0000256" key="1">
    <source>
        <dbReference type="SAM" id="Coils"/>
    </source>
</evidence>
<dbReference type="Pfam" id="PF14129">
    <property type="entry name" value="DUF4296"/>
    <property type="match status" value="1"/>
</dbReference>
<dbReference type="KEGG" id="fax:FUAX_12450"/>